<evidence type="ECO:0000313" key="2">
    <source>
        <dbReference type="EMBL" id="KKS98632.1"/>
    </source>
</evidence>
<feature type="domain" description="Glycosyltransferase 2-like" evidence="1">
    <location>
        <begin position="9"/>
        <end position="117"/>
    </location>
</feature>
<name>A0A0G1DM62_9BACT</name>
<dbReference type="Pfam" id="PF00535">
    <property type="entry name" value="Glycos_transf_2"/>
    <property type="match status" value="1"/>
</dbReference>
<organism evidence="2 3">
    <name type="scientific">Candidatus Gottesmanbacteria bacterium GW2011_GWA2_43_14</name>
    <dbReference type="NCBI Taxonomy" id="1618443"/>
    <lineage>
        <taxon>Bacteria</taxon>
        <taxon>Candidatus Gottesmaniibacteriota</taxon>
    </lineage>
</organism>
<dbReference type="SUPFAM" id="SSF53448">
    <property type="entry name" value="Nucleotide-diphospho-sugar transferases"/>
    <property type="match status" value="1"/>
</dbReference>
<dbReference type="PATRIC" id="fig|1618443.3.peg.153"/>
<accession>A0A0G1DM62</accession>
<protein>
    <submittedName>
        <fullName evidence="2">Family 2 glycosyl transferase</fullName>
    </submittedName>
</protein>
<sequence>MEKNKLNLSVVLATYNEEMNIGRCLESVKGLADEIVAVDGTSNDATADILRQYGAKVLIRKNQANFHVNKQLAIDSAGGNWILQLDADERLSEALKEEIKLAISSKQAFDGYWIPRRNYFLGRFLKKGGQYPDYTLRLYRRGKGRLPAKSVHEQAEVTGQTGRLKNDLLHYSYPDFSHYLEHFNLYTDILASELAEQKLPLNLLSAINYLIIKPKWWFIKTYFRHKGFRDGMPGFAFSLFSSLRFTAAYIKYWEKKNRAEA</sequence>
<dbReference type="Proteomes" id="UP000034894">
    <property type="component" value="Unassembled WGS sequence"/>
</dbReference>
<dbReference type="GO" id="GO:0016740">
    <property type="term" value="F:transferase activity"/>
    <property type="evidence" value="ECO:0007669"/>
    <property type="project" value="UniProtKB-KW"/>
</dbReference>
<evidence type="ECO:0000259" key="1">
    <source>
        <dbReference type="Pfam" id="PF00535"/>
    </source>
</evidence>
<dbReference type="InterPro" id="IPR001173">
    <property type="entry name" value="Glyco_trans_2-like"/>
</dbReference>
<comment type="caution">
    <text evidence="2">The sequence shown here is derived from an EMBL/GenBank/DDBJ whole genome shotgun (WGS) entry which is preliminary data.</text>
</comment>
<reference evidence="2 3" key="1">
    <citation type="journal article" date="2015" name="Nature">
        <title>rRNA introns, odd ribosomes, and small enigmatic genomes across a large radiation of phyla.</title>
        <authorList>
            <person name="Brown C.T."/>
            <person name="Hug L.A."/>
            <person name="Thomas B.C."/>
            <person name="Sharon I."/>
            <person name="Castelle C.J."/>
            <person name="Singh A."/>
            <person name="Wilkins M.J."/>
            <person name="Williams K.H."/>
            <person name="Banfield J.F."/>
        </authorList>
    </citation>
    <scope>NUCLEOTIDE SEQUENCE [LARGE SCALE GENOMIC DNA]</scope>
</reference>
<dbReference type="PANTHER" id="PTHR43630:SF2">
    <property type="entry name" value="GLYCOSYLTRANSFERASE"/>
    <property type="match status" value="1"/>
</dbReference>
<dbReference type="EMBL" id="LCFP01000001">
    <property type="protein sequence ID" value="KKS98632.1"/>
    <property type="molecule type" value="Genomic_DNA"/>
</dbReference>
<dbReference type="PANTHER" id="PTHR43630">
    <property type="entry name" value="POLY-BETA-1,6-N-ACETYL-D-GLUCOSAMINE SYNTHASE"/>
    <property type="match status" value="1"/>
</dbReference>
<dbReference type="STRING" id="1618443.UV73_C0001G0153"/>
<gene>
    <name evidence="2" type="ORF">UV73_C0001G0153</name>
</gene>
<dbReference type="Gene3D" id="3.90.550.10">
    <property type="entry name" value="Spore Coat Polysaccharide Biosynthesis Protein SpsA, Chain A"/>
    <property type="match status" value="1"/>
</dbReference>
<proteinExistence type="predicted"/>
<keyword evidence="2" id="KW-0808">Transferase</keyword>
<evidence type="ECO:0000313" key="3">
    <source>
        <dbReference type="Proteomes" id="UP000034894"/>
    </source>
</evidence>
<dbReference type="AlphaFoldDB" id="A0A0G1DM62"/>
<dbReference type="CDD" id="cd02511">
    <property type="entry name" value="Beta4Glucosyltransferase"/>
    <property type="match status" value="1"/>
</dbReference>
<dbReference type="InterPro" id="IPR029044">
    <property type="entry name" value="Nucleotide-diphossugar_trans"/>
</dbReference>